<accession>A0A975W8C1</accession>
<dbReference type="SUPFAM" id="SSF48008">
    <property type="entry name" value="GntR ligand-binding domain-like"/>
    <property type="match status" value="1"/>
</dbReference>
<dbReference type="InterPro" id="IPR011711">
    <property type="entry name" value="GntR_C"/>
</dbReference>
<keyword evidence="6" id="KW-1185">Reference proteome</keyword>
<evidence type="ECO:0000313" key="5">
    <source>
        <dbReference type="EMBL" id="SEJ07253.1"/>
    </source>
</evidence>
<dbReference type="SMART" id="SM00345">
    <property type="entry name" value="HTH_GNTR"/>
    <property type="match status" value="1"/>
</dbReference>
<dbReference type="GO" id="GO:0003677">
    <property type="term" value="F:DNA binding"/>
    <property type="evidence" value="ECO:0007669"/>
    <property type="project" value="UniProtKB-KW"/>
</dbReference>
<keyword evidence="1" id="KW-0805">Transcription regulation</keyword>
<dbReference type="Pfam" id="PF00392">
    <property type="entry name" value="GntR"/>
    <property type="match status" value="1"/>
</dbReference>
<dbReference type="Proteomes" id="UP000182932">
    <property type="component" value="Unassembled WGS sequence"/>
</dbReference>
<dbReference type="InterPro" id="IPR000524">
    <property type="entry name" value="Tscrpt_reg_HTH_GntR"/>
</dbReference>
<evidence type="ECO:0000259" key="4">
    <source>
        <dbReference type="PROSITE" id="PS50949"/>
    </source>
</evidence>
<dbReference type="PRINTS" id="PR00035">
    <property type="entry name" value="HTHGNTR"/>
</dbReference>
<dbReference type="PANTHER" id="PTHR43537">
    <property type="entry name" value="TRANSCRIPTIONAL REGULATOR, GNTR FAMILY"/>
    <property type="match status" value="1"/>
</dbReference>
<evidence type="ECO:0000256" key="2">
    <source>
        <dbReference type="ARBA" id="ARBA00023125"/>
    </source>
</evidence>
<reference evidence="5 6" key="1">
    <citation type="submission" date="2016-10" db="EMBL/GenBank/DDBJ databases">
        <authorList>
            <person name="Varghese N."/>
            <person name="Submissions S."/>
        </authorList>
    </citation>
    <scope>NUCLEOTIDE SEQUENCE [LARGE SCALE GENOMIC DNA]</scope>
    <source>
        <strain evidence="5 6">FF3</strain>
    </source>
</reference>
<dbReference type="GO" id="GO:0003700">
    <property type="term" value="F:DNA-binding transcription factor activity"/>
    <property type="evidence" value="ECO:0007669"/>
    <property type="project" value="InterPro"/>
</dbReference>
<dbReference type="Gene3D" id="1.10.10.10">
    <property type="entry name" value="Winged helix-like DNA-binding domain superfamily/Winged helix DNA-binding domain"/>
    <property type="match status" value="1"/>
</dbReference>
<dbReference type="CDD" id="cd07377">
    <property type="entry name" value="WHTH_GntR"/>
    <property type="match status" value="1"/>
</dbReference>
<dbReference type="PROSITE" id="PS50949">
    <property type="entry name" value="HTH_GNTR"/>
    <property type="match status" value="1"/>
</dbReference>
<dbReference type="EMBL" id="FNYY01000003">
    <property type="protein sequence ID" value="SEJ07253.1"/>
    <property type="molecule type" value="Genomic_DNA"/>
</dbReference>
<gene>
    <name evidence="5" type="ORF">SAMN04487940_103137</name>
</gene>
<dbReference type="InterPro" id="IPR036388">
    <property type="entry name" value="WH-like_DNA-bd_sf"/>
</dbReference>
<dbReference type="SUPFAM" id="SSF46785">
    <property type="entry name" value="Winged helix' DNA-binding domain"/>
    <property type="match status" value="1"/>
</dbReference>
<evidence type="ECO:0000256" key="3">
    <source>
        <dbReference type="ARBA" id="ARBA00023163"/>
    </source>
</evidence>
<proteinExistence type="predicted"/>
<dbReference type="PANTHER" id="PTHR43537:SF24">
    <property type="entry name" value="GLUCONATE OPERON TRANSCRIPTIONAL REPRESSOR"/>
    <property type="match status" value="1"/>
</dbReference>
<dbReference type="Pfam" id="PF07729">
    <property type="entry name" value="FCD"/>
    <property type="match status" value="1"/>
</dbReference>
<dbReference type="Gene3D" id="1.20.120.530">
    <property type="entry name" value="GntR ligand-binding domain-like"/>
    <property type="match status" value="1"/>
</dbReference>
<protein>
    <submittedName>
        <fullName evidence="5">DNA-binding transcriptional regulator, GntR family</fullName>
    </submittedName>
</protein>
<dbReference type="SMART" id="SM00895">
    <property type="entry name" value="FCD"/>
    <property type="match status" value="1"/>
</dbReference>
<dbReference type="InterPro" id="IPR008920">
    <property type="entry name" value="TF_FadR/GntR_C"/>
</dbReference>
<organism evidence="5 6">
    <name type="scientific">Marinovum algicola</name>
    <dbReference type="NCBI Taxonomy" id="42444"/>
    <lineage>
        <taxon>Bacteria</taxon>
        <taxon>Pseudomonadati</taxon>
        <taxon>Pseudomonadota</taxon>
        <taxon>Alphaproteobacteria</taxon>
        <taxon>Rhodobacterales</taxon>
        <taxon>Roseobacteraceae</taxon>
        <taxon>Marinovum</taxon>
    </lineage>
</organism>
<dbReference type="GeneID" id="80817496"/>
<dbReference type="InterPro" id="IPR036390">
    <property type="entry name" value="WH_DNA-bd_sf"/>
</dbReference>
<keyword evidence="2 5" id="KW-0238">DNA-binding</keyword>
<dbReference type="AlphaFoldDB" id="A0A975W8C1"/>
<evidence type="ECO:0000256" key="1">
    <source>
        <dbReference type="ARBA" id="ARBA00023015"/>
    </source>
</evidence>
<dbReference type="RefSeq" id="WP_074835594.1">
    <property type="nucleotide sequence ID" value="NZ_CATLQZ010000015.1"/>
</dbReference>
<sequence>MAQSSKPTRVSDAYTQIKQEIRSARMPPGYQVPEPEIALRLGMSRTPVREALIRLEIEGLVELIPRRGARVLPIQASDMAEIYEILTAMEPEAAAALAGRRPTEAALKPLEEATAEMEAALEARDLDVWAEADDRFHHLLLELHGNRRLMEYIGLLNDQAHRARMVTLRMRHLPEKSTADHRAILEHIRAGDPDAARTAFRQHRQRAAQELLAILENYRLANL</sequence>
<evidence type="ECO:0000313" key="6">
    <source>
        <dbReference type="Proteomes" id="UP000182932"/>
    </source>
</evidence>
<comment type="caution">
    <text evidence="5">The sequence shown here is derived from an EMBL/GenBank/DDBJ whole genome shotgun (WGS) entry which is preliminary data.</text>
</comment>
<name>A0A975W8C1_9RHOB</name>
<keyword evidence="3" id="KW-0804">Transcription</keyword>
<feature type="domain" description="HTH gntR-type" evidence="4">
    <location>
        <begin position="7"/>
        <end position="74"/>
    </location>
</feature>